<name>A0A6L8MH22_9BURK</name>
<dbReference type="Pfam" id="PF07484">
    <property type="entry name" value="Collar"/>
    <property type="match status" value="1"/>
</dbReference>
<gene>
    <name evidence="2" type="ORF">GTP44_04220</name>
</gene>
<dbReference type="InterPro" id="IPR037053">
    <property type="entry name" value="Phage_tail_collar_dom_sf"/>
</dbReference>
<comment type="caution">
    <text evidence="2">The sequence shown here is derived from an EMBL/GenBank/DDBJ whole genome shotgun (WGS) entry which is preliminary data.</text>
</comment>
<feature type="domain" description="Phage tail collar" evidence="1">
    <location>
        <begin position="6"/>
        <end position="61"/>
    </location>
</feature>
<evidence type="ECO:0000259" key="1">
    <source>
        <dbReference type="Pfam" id="PF07484"/>
    </source>
</evidence>
<reference evidence="2 3" key="1">
    <citation type="submission" date="2019-12" db="EMBL/GenBank/DDBJ databases">
        <title>Novel species isolated from a subtropical stream in China.</title>
        <authorList>
            <person name="Lu H."/>
        </authorList>
    </citation>
    <scope>NUCLEOTIDE SEQUENCE [LARGE SCALE GENOMIC DNA]</scope>
    <source>
        <strain evidence="2 3">FT50W</strain>
    </source>
</reference>
<proteinExistence type="predicted"/>
<dbReference type="AlphaFoldDB" id="A0A6L8MH22"/>
<evidence type="ECO:0000313" key="2">
    <source>
        <dbReference type="EMBL" id="MYM81162.1"/>
    </source>
</evidence>
<dbReference type="Gene3D" id="3.90.1340.10">
    <property type="entry name" value="Phage tail collar domain"/>
    <property type="match status" value="1"/>
</dbReference>
<sequence length="231" mass="22870">MDAFVGTIVPVVFPYAPENWALCNGQLLSVSQYQVLFAVLGTRYGGDGIKDFRLPDLCGRTAIGAMGTAPAPAPTVALGKVVGDPPAAPVTTGSVSATISNNNLPRVTVSGTVSGASMTARSTLYATSAGPGATPAANKPSAGAMLSSTGTSGAVYYVNPTPATPPPAVAMDASSVGTVLGGSATLSASLGAGTPITAPLVMAPSAALFPMQPSLALNYIICVNGLYPTRP</sequence>
<dbReference type="SUPFAM" id="SSF88874">
    <property type="entry name" value="Receptor-binding domain of short tail fibre protein gp12"/>
    <property type="match status" value="1"/>
</dbReference>
<dbReference type="InterPro" id="IPR011083">
    <property type="entry name" value="Phage_tail_collar_dom"/>
</dbReference>
<organism evidence="2 3">
    <name type="scientific">Duganella lactea</name>
    <dbReference type="NCBI Taxonomy" id="2692173"/>
    <lineage>
        <taxon>Bacteria</taxon>
        <taxon>Pseudomonadati</taxon>
        <taxon>Pseudomonadota</taxon>
        <taxon>Betaproteobacteria</taxon>
        <taxon>Burkholderiales</taxon>
        <taxon>Oxalobacteraceae</taxon>
        <taxon>Telluria group</taxon>
        <taxon>Duganella</taxon>
    </lineage>
</organism>
<dbReference type="EMBL" id="WWCP01000002">
    <property type="protein sequence ID" value="MYM81162.1"/>
    <property type="molecule type" value="Genomic_DNA"/>
</dbReference>
<evidence type="ECO:0000313" key="3">
    <source>
        <dbReference type="Proteomes" id="UP000474565"/>
    </source>
</evidence>
<accession>A0A6L8MH22</accession>
<dbReference type="Proteomes" id="UP000474565">
    <property type="component" value="Unassembled WGS sequence"/>
</dbReference>
<dbReference type="RefSeq" id="WP_161018447.1">
    <property type="nucleotide sequence ID" value="NZ_WWCP01000002.1"/>
</dbReference>
<protein>
    <recommendedName>
        <fullName evidence="1">Phage tail collar domain-containing protein</fullName>
    </recommendedName>
</protein>